<feature type="DNA-binding region" description="H-T-H motif" evidence="4">
    <location>
        <begin position="35"/>
        <end position="54"/>
    </location>
</feature>
<organism evidence="6 7">
    <name type="scientific">Pararoseomonas baculiformis</name>
    <dbReference type="NCBI Taxonomy" id="2820812"/>
    <lineage>
        <taxon>Bacteria</taxon>
        <taxon>Pseudomonadati</taxon>
        <taxon>Pseudomonadota</taxon>
        <taxon>Alphaproteobacteria</taxon>
        <taxon>Acetobacterales</taxon>
        <taxon>Acetobacteraceae</taxon>
        <taxon>Pararoseomonas</taxon>
    </lineage>
</organism>
<keyword evidence="1" id="KW-0805">Transcription regulation</keyword>
<keyword evidence="3" id="KW-0804">Transcription</keyword>
<dbReference type="Proteomes" id="UP000681594">
    <property type="component" value="Unassembled WGS sequence"/>
</dbReference>
<dbReference type="PROSITE" id="PS50977">
    <property type="entry name" value="HTH_TETR_2"/>
    <property type="match status" value="1"/>
</dbReference>
<evidence type="ECO:0000256" key="1">
    <source>
        <dbReference type="ARBA" id="ARBA00023015"/>
    </source>
</evidence>
<proteinExistence type="predicted"/>
<evidence type="ECO:0000313" key="6">
    <source>
        <dbReference type="EMBL" id="MBP0446518.1"/>
    </source>
</evidence>
<feature type="domain" description="HTH tetR-type" evidence="5">
    <location>
        <begin position="14"/>
        <end position="72"/>
    </location>
</feature>
<dbReference type="EMBL" id="JAGIZB010000017">
    <property type="protein sequence ID" value="MBP0446518.1"/>
    <property type="molecule type" value="Genomic_DNA"/>
</dbReference>
<dbReference type="PANTHER" id="PTHR30055">
    <property type="entry name" value="HTH-TYPE TRANSCRIPTIONAL REGULATOR RUTR"/>
    <property type="match status" value="1"/>
</dbReference>
<name>A0ABS4AHK7_9PROT</name>
<keyword evidence="2 4" id="KW-0238">DNA-binding</keyword>
<evidence type="ECO:0000256" key="3">
    <source>
        <dbReference type="ARBA" id="ARBA00023163"/>
    </source>
</evidence>
<evidence type="ECO:0000256" key="4">
    <source>
        <dbReference type="PROSITE-ProRule" id="PRU00335"/>
    </source>
</evidence>
<dbReference type="InterPro" id="IPR050109">
    <property type="entry name" value="HTH-type_TetR-like_transc_reg"/>
</dbReference>
<protein>
    <submittedName>
        <fullName evidence="6">TetR/AcrR family transcriptional regulator</fullName>
    </submittedName>
</protein>
<dbReference type="InterPro" id="IPR009057">
    <property type="entry name" value="Homeodomain-like_sf"/>
</dbReference>
<evidence type="ECO:0000256" key="2">
    <source>
        <dbReference type="ARBA" id="ARBA00023125"/>
    </source>
</evidence>
<gene>
    <name evidence="6" type="ORF">J8J14_17215</name>
</gene>
<keyword evidence="7" id="KW-1185">Reference proteome</keyword>
<accession>A0ABS4AHK7</accession>
<dbReference type="RefSeq" id="WP_209380782.1">
    <property type="nucleotide sequence ID" value="NZ_JAGIZB010000017.1"/>
</dbReference>
<dbReference type="InterPro" id="IPR001647">
    <property type="entry name" value="HTH_TetR"/>
</dbReference>
<reference evidence="6 7" key="1">
    <citation type="submission" date="2021-03" db="EMBL/GenBank/DDBJ databases">
        <authorList>
            <person name="So Y."/>
        </authorList>
    </citation>
    <scope>NUCLEOTIDE SEQUENCE [LARGE SCALE GENOMIC DNA]</scope>
    <source>
        <strain evidence="6 7">SSH11</strain>
    </source>
</reference>
<evidence type="ECO:0000313" key="7">
    <source>
        <dbReference type="Proteomes" id="UP000681594"/>
    </source>
</evidence>
<dbReference type="SUPFAM" id="SSF46689">
    <property type="entry name" value="Homeodomain-like"/>
    <property type="match status" value="1"/>
</dbReference>
<evidence type="ECO:0000259" key="5">
    <source>
        <dbReference type="PROSITE" id="PS50977"/>
    </source>
</evidence>
<dbReference type="PANTHER" id="PTHR30055:SF234">
    <property type="entry name" value="HTH-TYPE TRANSCRIPTIONAL REGULATOR BETI"/>
    <property type="match status" value="1"/>
</dbReference>
<sequence>MAGQSETGRVRQKQRTRRLLLASARALIAEGRSPSVADVADHAGISRSSAYRYFSTPEAMVQEAVLDSLAQELDEAAPIPPDAPAAETAEAMVAAVLRMVLRNEALFRAYLGEAVKGPDAGAPRRAGRRVEWLARALAPLRSEIGEQAFERLLRGLSLLAGIETVVVLRDVCGLEDEGIEATARWAARALVQASLPAAGYPG</sequence>
<dbReference type="Gene3D" id="1.10.357.10">
    <property type="entry name" value="Tetracycline Repressor, domain 2"/>
    <property type="match status" value="1"/>
</dbReference>
<comment type="caution">
    <text evidence="6">The sequence shown here is derived from an EMBL/GenBank/DDBJ whole genome shotgun (WGS) entry which is preliminary data.</text>
</comment>
<dbReference type="Pfam" id="PF00440">
    <property type="entry name" value="TetR_N"/>
    <property type="match status" value="1"/>
</dbReference>